<protein>
    <submittedName>
        <fullName evidence="8">2-oxobutyrate oxidase</fullName>
    </submittedName>
</protein>
<dbReference type="PROSITE" id="PS51471">
    <property type="entry name" value="FE2OG_OXY"/>
    <property type="match status" value="1"/>
</dbReference>
<dbReference type="Pfam" id="PF03171">
    <property type="entry name" value="2OG-FeII_Oxy"/>
    <property type="match status" value="1"/>
</dbReference>
<evidence type="ECO:0000256" key="5">
    <source>
        <dbReference type="RuleBase" id="RU003682"/>
    </source>
</evidence>
<dbReference type="GO" id="GO:0046872">
    <property type="term" value="F:metal ion binding"/>
    <property type="evidence" value="ECO:0007669"/>
    <property type="project" value="UniProtKB-KW"/>
</dbReference>
<accession>A0A837NBG4</accession>
<keyword evidence="2 5" id="KW-0479">Metal-binding</keyword>
<dbReference type="Gene3D" id="2.60.120.330">
    <property type="entry name" value="B-lactam Antibiotic, Isopenicillin N Synthase, Chain"/>
    <property type="match status" value="1"/>
</dbReference>
<evidence type="ECO:0000313" key="8">
    <source>
        <dbReference type="EMBL" id="KPD23153.1"/>
    </source>
</evidence>
<evidence type="ECO:0000256" key="4">
    <source>
        <dbReference type="ARBA" id="ARBA00023004"/>
    </source>
</evidence>
<comment type="caution">
    <text evidence="8">The sequence shown here is derived from an EMBL/GenBank/DDBJ whole genome shotgun (WGS) entry which is preliminary data.</text>
</comment>
<keyword evidence="3 5" id="KW-0560">Oxidoreductase</keyword>
<proteinExistence type="inferred from homology"/>
<dbReference type="InterPro" id="IPR026992">
    <property type="entry name" value="DIOX_N"/>
</dbReference>
<dbReference type="SUPFAM" id="SSF51197">
    <property type="entry name" value="Clavaminate synthase-like"/>
    <property type="match status" value="1"/>
</dbReference>
<dbReference type="InterPro" id="IPR027443">
    <property type="entry name" value="IPNS-like_sf"/>
</dbReference>
<reference evidence="8 9" key="1">
    <citation type="submission" date="2015-08" db="EMBL/GenBank/DDBJ databases">
        <title>Genome sequencing and assembly of the deep-sea bacterium Idiomarina zobellii.</title>
        <authorList>
            <person name="Mithoefer S.D."/>
            <person name="Rheaume B.A."/>
            <person name="MacLea K.S."/>
        </authorList>
    </citation>
    <scope>NUCLEOTIDE SEQUENCE [LARGE SCALE GENOMIC DNA]</scope>
    <source>
        <strain evidence="8 9">KMM 231</strain>
    </source>
</reference>
<dbReference type="GO" id="GO:0016491">
    <property type="term" value="F:oxidoreductase activity"/>
    <property type="evidence" value="ECO:0007669"/>
    <property type="project" value="UniProtKB-KW"/>
</dbReference>
<dbReference type="InterPro" id="IPR044861">
    <property type="entry name" value="IPNS-like_FE2OG_OXY"/>
</dbReference>
<organism evidence="8 9">
    <name type="scientific">Idiomarina zobellii</name>
    <dbReference type="NCBI Taxonomy" id="86103"/>
    <lineage>
        <taxon>Bacteria</taxon>
        <taxon>Pseudomonadati</taxon>
        <taxon>Pseudomonadota</taxon>
        <taxon>Gammaproteobacteria</taxon>
        <taxon>Alteromonadales</taxon>
        <taxon>Idiomarinaceae</taxon>
        <taxon>Idiomarina</taxon>
    </lineage>
</organism>
<name>A0A837NBG4_9GAMM</name>
<dbReference type="InterPro" id="IPR005123">
    <property type="entry name" value="Oxoglu/Fe-dep_dioxygenase_dom"/>
</dbReference>
<dbReference type="Proteomes" id="UP000053030">
    <property type="component" value="Unassembled WGS sequence"/>
</dbReference>
<evidence type="ECO:0000256" key="2">
    <source>
        <dbReference type="ARBA" id="ARBA00022723"/>
    </source>
</evidence>
<evidence type="ECO:0000256" key="3">
    <source>
        <dbReference type="ARBA" id="ARBA00023002"/>
    </source>
</evidence>
<comment type="similarity">
    <text evidence="1 5">Belongs to the iron/ascorbate-dependent oxidoreductase family.</text>
</comment>
<feature type="compositionally biased region" description="Polar residues" evidence="6">
    <location>
        <begin position="326"/>
        <end position="337"/>
    </location>
</feature>
<evidence type="ECO:0000256" key="6">
    <source>
        <dbReference type="SAM" id="MobiDB-lite"/>
    </source>
</evidence>
<evidence type="ECO:0000313" key="9">
    <source>
        <dbReference type="Proteomes" id="UP000053030"/>
    </source>
</evidence>
<evidence type="ECO:0000256" key="1">
    <source>
        <dbReference type="ARBA" id="ARBA00008056"/>
    </source>
</evidence>
<sequence>MSSSVPVLSLADYQSTDNETRLSFIRQLGAAARDVGFFYLEGHDLSQAEQDDIISLSKSFFALNAKEKRQVKMANSPHFRGYNQTHTELTAGALDFREQFDIMDELPAVHSQLVTQEWQKLIGPNQWPDAMPRMRSTLLTWQDRLTKVGLTLLSALCEALEQPADALQPTVQNGPYRHTKLIKYPGSESGGNQGVGAHKDPGYLTFVLQGEHSGLEVEIDNEWHSVSPRKGALVVNIGELLELASDGYLKATNHRVVSPPTGVTRYSSAFFMAAQLDADIPVLALPEHLKRLAHGPSSDPANPLLRKVGENVLKGRKRSHPDVTENFYNDTPQQLSA</sequence>
<dbReference type="AlphaFoldDB" id="A0A837NBG4"/>
<dbReference type="EMBL" id="LHSG01000013">
    <property type="protein sequence ID" value="KPD23153.1"/>
    <property type="molecule type" value="Genomic_DNA"/>
</dbReference>
<dbReference type="OrthoDB" id="21825at2"/>
<dbReference type="Pfam" id="PF14226">
    <property type="entry name" value="DIOX_N"/>
    <property type="match status" value="1"/>
</dbReference>
<keyword evidence="4 5" id="KW-0408">Iron</keyword>
<feature type="domain" description="Fe2OG dioxygenase" evidence="7">
    <location>
        <begin position="175"/>
        <end position="274"/>
    </location>
</feature>
<dbReference type="PANTHER" id="PTHR10209">
    <property type="entry name" value="OXIDOREDUCTASE, 2OG-FE II OXYGENASE FAMILY PROTEIN"/>
    <property type="match status" value="1"/>
</dbReference>
<feature type="region of interest" description="Disordered" evidence="6">
    <location>
        <begin position="313"/>
        <end position="337"/>
    </location>
</feature>
<gene>
    <name evidence="8" type="ORF">AFK76_10695</name>
</gene>
<dbReference type="RefSeq" id="WP_053954278.1">
    <property type="nucleotide sequence ID" value="NZ_FNCB01000014.1"/>
</dbReference>
<dbReference type="PANTHER" id="PTHR10209:SF885">
    <property type="entry name" value="2OG-FE(II) OXYGENASE FAMILY, PUTATIVE (AFU_ORTHOLOGUE AFUA_2G00750)-RELATED"/>
    <property type="match status" value="1"/>
</dbReference>
<keyword evidence="9" id="KW-1185">Reference proteome</keyword>
<dbReference type="PRINTS" id="PR00682">
    <property type="entry name" value="IPNSYNTHASE"/>
</dbReference>
<evidence type="ECO:0000259" key="7">
    <source>
        <dbReference type="PROSITE" id="PS51471"/>
    </source>
</evidence>